<dbReference type="PROSITE" id="PS52016">
    <property type="entry name" value="TONB_DEPENDENT_REC_3"/>
    <property type="match status" value="1"/>
</dbReference>
<reference evidence="15" key="2">
    <citation type="journal article" date="2021" name="Microbiome">
        <title>Successional dynamics and alternative stable states in a saline activated sludge microbial community over 9 years.</title>
        <authorList>
            <person name="Wang Y."/>
            <person name="Ye J."/>
            <person name="Ju F."/>
            <person name="Liu L."/>
            <person name="Boyd J.A."/>
            <person name="Deng Y."/>
            <person name="Parks D.H."/>
            <person name="Jiang X."/>
            <person name="Yin X."/>
            <person name="Woodcroft B.J."/>
            <person name="Tyson G.W."/>
            <person name="Hugenholtz P."/>
            <person name="Polz M.F."/>
            <person name="Zhang T."/>
        </authorList>
    </citation>
    <scope>NUCLEOTIDE SEQUENCE</scope>
    <source>
        <strain evidence="15">HKST-UBA02</strain>
    </source>
</reference>
<evidence type="ECO:0000313" key="16">
    <source>
        <dbReference type="Proteomes" id="UP000739538"/>
    </source>
</evidence>
<dbReference type="InterPro" id="IPR012910">
    <property type="entry name" value="Plug_dom"/>
</dbReference>
<evidence type="ECO:0000256" key="3">
    <source>
        <dbReference type="ARBA" id="ARBA00022452"/>
    </source>
</evidence>
<evidence type="ECO:0000256" key="6">
    <source>
        <dbReference type="ARBA" id="ARBA00023077"/>
    </source>
</evidence>
<evidence type="ECO:0000256" key="12">
    <source>
        <dbReference type="SAM" id="SignalP"/>
    </source>
</evidence>
<dbReference type="SUPFAM" id="SSF49464">
    <property type="entry name" value="Carboxypeptidase regulatory domain-like"/>
    <property type="match status" value="1"/>
</dbReference>
<keyword evidence="5 12" id="KW-0732">Signal</keyword>
<dbReference type="AlphaFoldDB" id="A0A956NBX2"/>
<comment type="subcellular location">
    <subcellularLocation>
        <location evidence="1 10">Cell outer membrane</location>
        <topology evidence="1 10">Multi-pass membrane protein</topology>
    </subcellularLocation>
</comment>
<evidence type="ECO:0000256" key="2">
    <source>
        <dbReference type="ARBA" id="ARBA00022448"/>
    </source>
</evidence>
<dbReference type="SUPFAM" id="SSF56935">
    <property type="entry name" value="Porins"/>
    <property type="match status" value="1"/>
</dbReference>
<evidence type="ECO:0000259" key="13">
    <source>
        <dbReference type="Pfam" id="PF00593"/>
    </source>
</evidence>
<keyword evidence="8 15" id="KW-0675">Receptor</keyword>
<evidence type="ECO:0000256" key="11">
    <source>
        <dbReference type="RuleBase" id="RU003357"/>
    </source>
</evidence>
<dbReference type="Proteomes" id="UP000739538">
    <property type="component" value="Unassembled WGS sequence"/>
</dbReference>
<feature type="domain" description="TonB-dependent receptor-like beta-barrel" evidence="13">
    <location>
        <begin position="266"/>
        <end position="726"/>
    </location>
</feature>
<sequence length="752" mass="84294">MRRLVSAIAIALLAAISWPAFAAAADLMIRTLNAETGKPVSDVTVRLVEPSRLEFSDHRGHVAFRGLPPGRYQVYANHVSYLPADTMEVVLTDGAGGSAESARPFELRLEPTAWVVDQVVITGTRSPHLLKNVPVQTELVTKKDFVRTGATTVDEALAWAVGINVREDLSGQGASLRGIDGDRVLVLVDGERAVGRVRGSIDLSQLSLTQVDRIEVVKGTGSTLYGSDAMGGVINIITRDPEKSGPQLRLSSDYGSFQSARGTVDFSFPRSERFSWDLGGQFYRTDGFDLDKSTPHTNGQEAIDRLNLESKWSYRLSPKWRAKTSLRFMDEGRDWLESELRGGQTFVFDDTESNKRYEGSTTMEYKSGDEYEMSLRLFGTFYDHRWEKFTRTGTLADSSDTEDTFLEAAYYSNYVIGDSHVATYGFDATYQDLSSTEISSGKEATKSWDGYFQYEYSPTDGFNFLPGVRYEHSSSFGDHVNPSFNVMWRPNLQDAAPNLDLKLRGFVGRGYRAPSIKQQYFVFDHTAAGYIVYGGSVDVPEEIARGRTFGELDAETSINSSLSAEFSYGATGRHRLTYFYNHLDDLIDFVLVDLTNPTYWRGIYVYQNVDRAFTRGIEWESKIRVTPDFEVQFSYDWLSSRDLGTGQVLLGRPEHTGKVVVSYDHPSGWSGSIWGEGQSKKLWTSLSNTGEQEEEPEWAPARSTWNLSVNRTFTNGVSAYLRMENLFDETNVTYGYWPGFQVIGGIGYQKSF</sequence>
<dbReference type="InterPro" id="IPR008969">
    <property type="entry name" value="CarboxyPept-like_regulatory"/>
</dbReference>
<keyword evidence="4 10" id="KW-0812">Transmembrane</keyword>
<keyword evidence="9 10" id="KW-0998">Cell outer membrane</keyword>
<dbReference type="CDD" id="cd01347">
    <property type="entry name" value="ligand_gated_channel"/>
    <property type="match status" value="1"/>
</dbReference>
<proteinExistence type="inferred from homology"/>
<comment type="similarity">
    <text evidence="10 11">Belongs to the TonB-dependent receptor family.</text>
</comment>
<dbReference type="Gene3D" id="2.170.130.10">
    <property type="entry name" value="TonB-dependent receptor, plug domain"/>
    <property type="match status" value="1"/>
</dbReference>
<dbReference type="EMBL" id="JAGQHS010000044">
    <property type="protein sequence ID" value="MCA9756161.1"/>
    <property type="molecule type" value="Genomic_DNA"/>
</dbReference>
<keyword evidence="3 10" id="KW-1134">Transmembrane beta strand</keyword>
<dbReference type="Pfam" id="PF07715">
    <property type="entry name" value="Plug"/>
    <property type="match status" value="1"/>
</dbReference>
<keyword evidence="7 10" id="KW-0472">Membrane</keyword>
<dbReference type="GO" id="GO:0015344">
    <property type="term" value="F:siderophore uptake transmembrane transporter activity"/>
    <property type="evidence" value="ECO:0007669"/>
    <property type="project" value="TreeGrafter"/>
</dbReference>
<keyword evidence="2 10" id="KW-0813">Transport</keyword>
<feature type="chain" id="PRO_5037926869" evidence="12">
    <location>
        <begin position="23"/>
        <end position="752"/>
    </location>
</feature>
<dbReference type="GO" id="GO:0009279">
    <property type="term" value="C:cell outer membrane"/>
    <property type="evidence" value="ECO:0007669"/>
    <property type="project" value="UniProtKB-SubCell"/>
</dbReference>
<dbReference type="InterPro" id="IPR000531">
    <property type="entry name" value="Beta-barrel_TonB"/>
</dbReference>
<dbReference type="Gene3D" id="2.40.170.20">
    <property type="entry name" value="TonB-dependent receptor, beta-barrel domain"/>
    <property type="match status" value="1"/>
</dbReference>
<evidence type="ECO:0000256" key="5">
    <source>
        <dbReference type="ARBA" id="ARBA00022729"/>
    </source>
</evidence>
<name>A0A956NBX2_UNCEI</name>
<evidence type="ECO:0000313" key="15">
    <source>
        <dbReference type="EMBL" id="MCA9756161.1"/>
    </source>
</evidence>
<dbReference type="GO" id="GO:0044718">
    <property type="term" value="P:siderophore transmembrane transport"/>
    <property type="evidence" value="ECO:0007669"/>
    <property type="project" value="TreeGrafter"/>
</dbReference>
<comment type="caution">
    <text evidence="15">The sequence shown here is derived from an EMBL/GenBank/DDBJ whole genome shotgun (WGS) entry which is preliminary data.</text>
</comment>
<dbReference type="Gene3D" id="2.60.40.1120">
    <property type="entry name" value="Carboxypeptidase-like, regulatory domain"/>
    <property type="match status" value="1"/>
</dbReference>
<dbReference type="PANTHER" id="PTHR30069:SF29">
    <property type="entry name" value="HEMOGLOBIN AND HEMOGLOBIN-HAPTOGLOBIN-BINDING PROTEIN 1-RELATED"/>
    <property type="match status" value="1"/>
</dbReference>
<evidence type="ECO:0000256" key="7">
    <source>
        <dbReference type="ARBA" id="ARBA00023136"/>
    </source>
</evidence>
<evidence type="ECO:0000256" key="10">
    <source>
        <dbReference type="PROSITE-ProRule" id="PRU01360"/>
    </source>
</evidence>
<accession>A0A956NBX2</accession>
<feature type="domain" description="TonB-dependent receptor plug" evidence="14">
    <location>
        <begin position="131"/>
        <end position="233"/>
    </location>
</feature>
<evidence type="ECO:0000256" key="9">
    <source>
        <dbReference type="ARBA" id="ARBA00023237"/>
    </source>
</evidence>
<dbReference type="InterPro" id="IPR039426">
    <property type="entry name" value="TonB-dep_rcpt-like"/>
</dbReference>
<gene>
    <name evidence="15" type="ORF">KDA27_10185</name>
</gene>
<dbReference type="Pfam" id="PF00593">
    <property type="entry name" value="TonB_dep_Rec_b-barrel"/>
    <property type="match status" value="1"/>
</dbReference>
<evidence type="ECO:0000256" key="4">
    <source>
        <dbReference type="ARBA" id="ARBA00022692"/>
    </source>
</evidence>
<keyword evidence="6 11" id="KW-0798">TonB box</keyword>
<evidence type="ECO:0000256" key="1">
    <source>
        <dbReference type="ARBA" id="ARBA00004571"/>
    </source>
</evidence>
<protein>
    <submittedName>
        <fullName evidence="15">TonB-dependent receptor</fullName>
    </submittedName>
</protein>
<feature type="signal peptide" evidence="12">
    <location>
        <begin position="1"/>
        <end position="22"/>
    </location>
</feature>
<dbReference type="PANTHER" id="PTHR30069">
    <property type="entry name" value="TONB-DEPENDENT OUTER MEMBRANE RECEPTOR"/>
    <property type="match status" value="1"/>
</dbReference>
<evidence type="ECO:0000256" key="8">
    <source>
        <dbReference type="ARBA" id="ARBA00023170"/>
    </source>
</evidence>
<organism evidence="15 16">
    <name type="scientific">Eiseniibacteriota bacterium</name>
    <dbReference type="NCBI Taxonomy" id="2212470"/>
    <lineage>
        <taxon>Bacteria</taxon>
        <taxon>Candidatus Eiseniibacteriota</taxon>
    </lineage>
</organism>
<reference evidence="15" key="1">
    <citation type="submission" date="2020-04" db="EMBL/GenBank/DDBJ databases">
        <authorList>
            <person name="Zhang T."/>
        </authorList>
    </citation>
    <scope>NUCLEOTIDE SEQUENCE</scope>
    <source>
        <strain evidence="15">HKST-UBA02</strain>
    </source>
</reference>
<evidence type="ECO:0000259" key="14">
    <source>
        <dbReference type="Pfam" id="PF07715"/>
    </source>
</evidence>
<dbReference type="InterPro" id="IPR037066">
    <property type="entry name" value="Plug_dom_sf"/>
</dbReference>
<dbReference type="InterPro" id="IPR036942">
    <property type="entry name" value="Beta-barrel_TonB_sf"/>
</dbReference>